<name>A0AAE0LIN2_9CHLO</name>
<feature type="region of interest" description="Disordered" evidence="1">
    <location>
        <begin position="148"/>
        <end position="170"/>
    </location>
</feature>
<evidence type="ECO:0000313" key="3">
    <source>
        <dbReference type="Proteomes" id="UP001190700"/>
    </source>
</evidence>
<proteinExistence type="predicted"/>
<dbReference type="Proteomes" id="UP001190700">
    <property type="component" value="Unassembled WGS sequence"/>
</dbReference>
<gene>
    <name evidence="2" type="ORF">CYMTET_5646</name>
</gene>
<organism evidence="2 3">
    <name type="scientific">Cymbomonas tetramitiformis</name>
    <dbReference type="NCBI Taxonomy" id="36881"/>
    <lineage>
        <taxon>Eukaryota</taxon>
        <taxon>Viridiplantae</taxon>
        <taxon>Chlorophyta</taxon>
        <taxon>Pyramimonadophyceae</taxon>
        <taxon>Pyramimonadales</taxon>
        <taxon>Pyramimonadaceae</taxon>
        <taxon>Cymbomonas</taxon>
    </lineage>
</organism>
<protein>
    <submittedName>
        <fullName evidence="2">Uncharacterized protein</fullName>
    </submittedName>
</protein>
<comment type="caution">
    <text evidence="2">The sequence shown here is derived from an EMBL/GenBank/DDBJ whole genome shotgun (WGS) entry which is preliminary data.</text>
</comment>
<evidence type="ECO:0000256" key="1">
    <source>
        <dbReference type="SAM" id="MobiDB-lite"/>
    </source>
</evidence>
<dbReference type="AlphaFoldDB" id="A0AAE0LIN2"/>
<evidence type="ECO:0000313" key="2">
    <source>
        <dbReference type="EMBL" id="KAK3286816.1"/>
    </source>
</evidence>
<keyword evidence="3" id="KW-1185">Reference proteome</keyword>
<sequence length="225" mass="24405">MKARTCGRLRRRRFHLVDPWDGGRGGFESCRARLREGSFNRRATGRCPPKAGWRWAGGGILDEGGGPDLARDEEGTQLVERKHLALIDMDDGSEGDFLMHASEHGGAPRGSPLESGTSPARALELAEQGLARLDSFAFQAGGASEWPFEGSGTRPRHFGHPRYAGAGSQAASTQNLSVDAIQLEVDELMLPSLERELLGTCRLGGVVGRRGNDTLWEGQGKDRRD</sequence>
<dbReference type="EMBL" id="LGRX02001123">
    <property type="protein sequence ID" value="KAK3286816.1"/>
    <property type="molecule type" value="Genomic_DNA"/>
</dbReference>
<accession>A0AAE0LIN2</accession>
<reference evidence="2 3" key="1">
    <citation type="journal article" date="2015" name="Genome Biol. Evol.">
        <title>Comparative Genomics of a Bacterivorous Green Alga Reveals Evolutionary Causalities and Consequences of Phago-Mixotrophic Mode of Nutrition.</title>
        <authorList>
            <person name="Burns J.A."/>
            <person name="Paasch A."/>
            <person name="Narechania A."/>
            <person name="Kim E."/>
        </authorList>
    </citation>
    <scope>NUCLEOTIDE SEQUENCE [LARGE SCALE GENOMIC DNA]</scope>
    <source>
        <strain evidence="2 3">PLY_AMNH</strain>
    </source>
</reference>